<dbReference type="RefSeq" id="YP_009639299.1">
    <property type="nucleotide sequence ID" value="NC_042347.1"/>
</dbReference>
<feature type="domain" description="C2H2-type" evidence="1">
    <location>
        <begin position="6"/>
        <end position="28"/>
    </location>
</feature>
<evidence type="ECO:0000313" key="3">
    <source>
        <dbReference type="Proteomes" id="UP000242614"/>
    </source>
</evidence>
<accession>A0A2H4RBQ4</accession>
<sequence length="120" mass="13705">MVNKVPLCPICKGIYNKPGHIMTHAVKHKGYLECPLCPYLAGNKYELSAHLMAHLGGTLKGYNILVLELMAQGASYDDVYMFLRAFSGADNRERIYKSARLILRRWREIKNDMSDMQNRG</sequence>
<dbReference type="EMBL" id="MF144115">
    <property type="protein sequence ID" value="ATY46511.1"/>
    <property type="molecule type" value="Genomic_DNA"/>
</dbReference>
<dbReference type="KEGG" id="vg:40236088"/>
<dbReference type="GeneID" id="40236088"/>
<name>A0A2H4RBQ4_9VIRU</name>
<evidence type="ECO:0000259" key="1">
    <source>
        <dbReference type="SMART" id="SM00355"/>
    </source>
</evidence>
<dbReference type="SMART" id="SM00355">
    <property type="entry name" value="ZnF_C2H2"/>
    <property type="match status" value="2"/>
</dbReference>
<reference evidence="2" key="1">
    <citation type="journal article" date="2018" name="J. Virol.">
        <title>A novel Sulfolobus virus with an exceptional capsid architecture.</title>
        <authorList>
            <person name="Wang H."/>
            <person name="Guo Z."/>
            <person name="Feng H."/>
            <person name="Chen Y."/>
            <person name="Hernandez W."/>
            <person name="Dai X."/>
            <person name="Zhang Z."/>
            <person name="Zheng X."/>
            <person name="Lopez M.M."/>
            <person name="Fu Y."/>
            <person name="Zhang C."/>
            <person name="Zhu P."/>
            <person name="Huang L."/>
        </authorList>
    </citation>
    <scope>NUCLEOTIDE SEQUENCE [LARGE SCALE GENOMIC DNA]</scope>
    <source>
        <strain evidence="2">CR_L</strain>
    </source>
</reference>
<dbReference type="Proteomes" id="UP000242614">
    <property type="component" value="Segment"/>
</dbReference>
<keyword evidence="3" id="KW-1185">Reference proteome</keyword>
<protein>
    <submittedName>
        <fullName evidence="2">Zn_C2H2-containing protein</fullName>
    </submittedName>
</protein>
<dbReference type="InterPro" id="IPR013087">
    <property type="entry name" value="Znf_C2H2_type"/>
</dbReference>
<evidence type="ECO:0000313" key="2">
    <source>
        <dbReference type="EMBL" id="ATY46511.1"/>
    </source>
</evidence>
<feature type="domain" description="C2H2-type" evidence="1">
    <location>
        <begin position="32"/>
        <end position="54"/>
    </location>
</feature>
<proteinExistence type="predicted"/>
<organism evidence="2">
    <name type="scientific">Sulfolobus ellipsoid virus 1</name>
    <dbReference type="NCBI Taxonomy" id="2056194"/>
    <lineage>
        <taxon>Viruses</taxon>
        <taxon>Viruses incertae sedis</taxon>
        <taxon>Ovaliviridae</taxon>
        <taxon>Alphaovalivirus</taxon>
        <taxon>Alphaovalivirus fumarolicaense</taxon>
    </lineage>
</organism>